<comment type="caution">
    <text evidence="1">The sequence shown here is derived from an EMBL/GenBank/DDBJ whole genome shotgun (WGS) entry which is preliminary data.</text>
</comment>
<sequence>MAFSPRSKTTLGLSTRKEPPSAFEFDLRSFIRQAPNDDRKKPENTAQHSLWLDITRHDVSNLQNIDDQYNSNMWKNFKFVRTQHSGRRISKQASKGTIADIYPLNLPKPSSIGENTYEKFLQETKFPVKKQKILDLQQQGTRQILQSRTLKVHSECRAPPIDWEGNILPPANFRKYPRRRSIYSTDDWKYIYRSYTSPVSRKINYTLPNSPYSREGTPWHYGLRGRRS</sequence>
<gene>
    <name evidence="1" type="ORF">P5673_005984</name>
</gene>
<protein>
    <submittedName>
        <fullName evidence="1">Testis-expressed protein 52</fullName>
    </submittedName>
</protein>
<proteinExistence type="predicted"/>
<dbReference type="EMBL" id="JARQWQ010000010">
    <property type="protein sequence ID" value="KAK2569098.1"/>
    <property type="molecule type" value="Genomic_DNA"/>
</dbReference>
<keyword evidence="2" id="KW-1185">Reference proteome</keyword>
<evidence type="ECO:0000313" key="1">
    <source>
        <dbReference type="EMBL" id="KAK2569098.1"/>
    </source>
</evidence>
<accession>A0AAD9QX20</accession>
<dbReference type="PANTHER" id="PTHR35156:SF1">
    <property type="entry name" value="TESTIS-EXPRESSED PROTEIN 52"/>
    <property type="match status" value="1"/>
</dbReference>
<dbReference type="PANTHER" id="PTHR35156">
    <property type="entry name" value="TESTIS-EXPRESSED PROTEIN 52"/>
    <property type="match status" value="1"/>
</dbReference>
<reference evidence="1" key="1">
    <citation type="journal article" date="2023" name="G3 (Bethesda)">
        <title>Whole genome assembly and annotation of the endangered Caribbean coral Acropora cervicornis.</title>
        <authorList>
            <person name="Selwyn J.D."/>
            <person name="Vollmer S.V."/>
        </authorList>
    </citation>
    <scope>NUCLEOTIDE SEQUENCE</scope>
    <source>
        <strain evidence="1">K2</strain>
    </source>
</reference>
<dbReference type="Pfam" id="PF15046">
    <property type="entry name" value="DUF4532"/>
    <property type="match status" value="1"/>
</dbReference>
<dbReference type="Proteomes" id="UP001249851">
    <property type="component" value="Unassembled WGS sequence"/>
</dbReference>
<organism evidence="1 2">
    <name type="scientific">Acropora cervicornis</name>
    <name type="common">Staghorn coral</name>
    <dbReference type="NCBI Taxonomy" id="6130"/>
    <lineage>
        <taxon>Eukaryota</taxon>
        <taxon>Metazoa</taxon>
        <taxon>Cnidaria</taxon>
        <taxon>Anthozoa</taxon>
        <taxon>Hexacorallia</taxon>
        <taxon>Scleractinia</taxon>
        <taxon>Astrocoeniina</taxon>
        <taxon>Acroporidae</taxon>
        <taxon>Acropora</taxon>
    </lineage>
</organism>
<dbReference type="InterPro" id="IPR029206">
    <property type="entry name" value="DUF4532"/>
</dbReference>
<dbReference type="AlphaFoldDB" id="A0AAD9QX20"/>
<evidence type="ECO:0000313" key="2">
    <source>
        <dbReference type="Proteomes" id="UP001249851"/>
    </source>
</evidence>
<reference evidence="1" key="2">
    <citation type="journal article" date="2023" name="Science">
        <title>Genomic signatures of disease resistance in endangered staghorn corals.</title>
        <authorList>
            <person name="Vollmer S.V."/>
            <person name="Selwyn J.D."/>
            <person name="Despard B.A."/>
            <person name="Roesel C.L."/>
        </authorList>
    </citation>
    <scope>NUCLEOTIDE SEQUENCE</scope>
    <source>
        <strain evidence="1">K2</strain>
    </source>
</reference>
<name>A0AAD9QX20_ACRCE</name>